<comment type="catalytic activity">
    <reaction evidence="5 6">
        <text>dTDP-beta-L-rhamnose + NADP(+) = dTDP-4-dehydro-beta-L-rhamnose + NADPH + H(+)</text>
        <dbReference type="Rhea" id="RHEA:21796"/>
        <dbReference type="ChEBI" id="CHEBI:15378"/>
        <dbReference type="ChEBI" id="CHEBI:57510"/>
        <dbReference type="ChEBI" id="CHEBI:57783"/>
        <dbReference type="ChEBI" id="CHEBI:58349"/>
        <dbReference type="ChEBI" id="CHEBI:62830"/>
        <dbReference type="EC" id="1.1.1.133"/>
    </reaction>
</comment>
<evidence type="ECO:0000256" key="4">
    <source>
        <dbReference type="ARBA" id="ARBA00017099"/>
    </source>
</evidence>
<feature type="domain" description="RmlD-like substrate binding" evidence="7">
    <location>
        <begin position="3"/>
        <end position="294"/>
    </location>
</feature>
<reference evidence="8 9" key="1">
    <citation type="submission" date="2020-02" db="EMBL/GenBank/DDBJ databases">
        <title>Partial ammonium oxidation to N2 by heterotrophic bacteria.</title>
        <authorList>
            <person name="Wu M."/>
        </authorList>
    </citation>
    <scope>NUCLEOTIDE SEQUENCE [LARGE SCALE GENOMIC DNA]</scope>
    <source>
        <strain evidence="8 9">HO-1</strain>
    </source>
</reference>
<evidence type="ECO:0000313" key="8">
    <source>
        <dbReference type="EMBL" id="QXX80262.1"/>
    </source>
</evidence>
<evidence type="ECO:0000313" key="9">
    <source>
        <dbReference type="Proteomes" id="UP000826050"/>
    </source>
</evidence>
<keyword evidence="6" id="KW-0521">NADP</keyword>
<dbReference type="Pfam" id="PF04321">
    <property type="entry name" value="RmlD_sub_bind"/>
    <property type="match status" value="1"/>
</dbReference>
<comment type="pathway">
    <text evidence="1 6">Carbohydrate biosynthesis; dTDP-L-rhamnose biosynthesis.</text>
</comment>
<evidence type="ECO:0000256" key="3">
    <source>
        <dbReference type="ARBA" id="ARBA00012929"/>
    </source>
</evidence>
<proteinExistence type="inferred from homology"/>
<dbReference type="Proteomes" id="UP000826050">
    <property type="component" value="Chromosome"/>
</dbReference>
<gene>
    <name evidence="8" type="primary">rfbD</name>
    <name evidence="8" type="ORF">FE795_15385</name>
</gene>
<dbReference type="InterPro" id="IPR029903">
    <property type="entry name" value="RmlD-like-bd"/>
</dbReference>
<name>A0ABX8SYS8_9BURK</name>
<dbReference type="InterPro" id="IPR005913">
    <property type="entry name" value="dTDP_dehydrorham_reduct"/>
</dbReference>
<dbReference type="NCBIfam" id="TIGR01214">
    <property type="entry name" value="rmlD"/>
    <property type="match status" value="1"/>
</dbReference>
<evidence type="ECO:0000256" key="6">
    <source>
        <dbReference type="RuleBase" id="RU364082"/>
    </source>
</evidence>
<dbReference type="GO" id="GO:0008831">
    <property type="term" value="F:dTDP-4-dehydrorhamnose reductase activity"/>
    <property type="evidence" value="ECO:0007669"/>
    <property type="project" value="UniProtKB-EC"/>
</dbReference>
<organism evidence="8 9">
    <name type="scientific">Alcaligenes ammonioxydans</name>
    <dbReference type="NCBI Taxonomy" id="2582914"/>
    <lineage>
        <taxon>Bacteria</taxon>
        <taxon>Pseudomonadati</taxon>
        <taxon>Pseudomonadota</taxon>
        <taxon>Betaproteobacteria</taxon>
        <taxon>Burkholderiales</taxon>
        <taxon>Alcaligenaceae</taxon>
        <taxon>Alcaligenes</taxon>
    </lineage>
</organism>
<dbReference type="PANTHER" id="PTHR10491">
    <property type="entry name" value="DTDP-4-DEHYDRORHAMNOSE REDUCTASE"/>
    <property type="match status" value="1"/>
</dbReference>
<evidence type="ECO:0000256" key="1">
    <source>
        <dbReference type="ARBA" id="ARBA00004781"/>
    </source>
</evidence>
<keyword evidence="9" id="KW-1185">Reference proteome</keyword>
<evidence type="ECO:0000256" key="5">
    <source>
        <dbReference type="ARBA" id="ARBA00048200"/>
    </source>
</evidence>
<evidence type="ECO:0000256" key="2">
    <source>
        <dbReference type="ARBA" id="ARBA00010944"/>
    </source>
</evidence>
<dbReference type="EMBL" id="CP049362">
    <property type="protein sequence ID" value="QXX80262.1"/>
    <property type="molecule type" value="Genomic_DNA"/>
</dbReference>
<protein>
    <recommendedName>
        <fullName evidence="4 6">dTDP-4-dehydrorhamnose reductase</fullName>
        <ecNumber evidence="3 6">1.1.1.133</ecNumber>
    </recommendedName>
</protein>
<dbReference type="CDD" id="cd05254">
    <property type="entry name" value="dTDP_HR_like_SDR_e"/>
    <property type="match status" value="1"/>
</dbReference>
<comment type="similarity">
    <text evidence="2 6">Belongs to the dTDP-4-dehydrorhamnose reductase family.</text>
</comment>
<dbReference type="PANTHER" id="PTHR10491:SF4">
    <property type="entry name" value="METHIONINE ADENOSYLTRANSFERASE 2 SUBUNIT BETA"/>
    <property type="match status" value="1"/>
</dbReference>
<accession>A0ABX8SYS8</accession>
<evidence type="ECO:0000259" key="7">
    <source>
        <dbReference type="Pfam" id="PF04321"/>
    </source>
</evidence>
<dbReference type="RefSeq" id="WP_219235221.1">
    <property type="nucleotide sequence ID" value="NZ_CP049362.1"/>
</dbReference>
<sequence length="301" mass="32739">MTRILISGGHGQLGQALTQQATHLHLISLGHQELDVTQRACLERALDRHQADIVINAAAYTAVDNAETDVERAYRVNAIAPGLMASVCAERGIQMLHLSTDYVFDGLAAQPYAEDAPTNPISVYGHSKREGEQAVLRALPSALILRTSRVFSPFGNNFLTRLLTLAQERSELSLVDDQTSGPTYAPHLARIVLQLAERLLASSSDTGSLPLTGIVHFSGLPCISWYGFAQEIIGQAVKLGLLGTAPTLTPIPASHYPTPARRPAQSGLQQDRVDALLGKDTIERDWRKGIEHSLLFLQKTR</sequence>
<comment type="function">
    <text evidence="6">Catalyzes the reduction of dTDP-6-deoxy-L-lyxo-4-hexulose to yield dTDP-L-rhamnose.</text>
</comment>
<dbReference type="EC" id="1.1.1.133" evidence="3 6"/>
<keyword evidence="6 8" id="KW-0560">Oxidoreductase</keyword>
<comment type="cofactor">
    <cofactor evidence="6">
        <name>Mg(2+)</name>
        <dbReference type="ChEBI" id="CHEBI:18420"/>
    </cofactor>
    <text evidence="6">Binds 1 Mg(2+) ion per monomer.</text>
</comment>